<protein>
    <recommendedName>
        <fullName evidence="4">YcxB-like protein domain-containing protein</fullName>
    </recommendedName>
</protein>
<evidence type="ECO:0008006" key="4">
    <source>
        <dbReference type="Google" id="ProtNLM"/>
    </source>
</evidence>
<evidence type="ECO:0000313" key="3">
    <source>
        <dbReference type="Proteomes" id="UP000316304"/>
    </source>
</evidence>
<accession>A0A5C6CHS0</accession>
<feature type="transmembrane region" description="Helical" evidence="1">
    <location>
        <begin position="77"/>
        <end position="98"/>
    </location>
</feature>
<dbReference type="EMBL" id="SJPT01000003">
    <property type="protein sequence ID" value="TWU23928.1"/>
    <property type="molecule type" value="Genomic_DNA"/>
</dbReference>
<keyword evidence="3" id="KW-1185">Reference proteome</keyword>
<feature type="transmembrane region" description="Helical" evidence="1">
    <location>
        <begin position="51"/>
        <end position="71"/>
    </location>
</feature>
<sequence length="187" mass="21059">MTDGINPYQPVVIHSEASVSSGDEDVWFSATRAQFKFAESQFLLRRYSYRLFFGSLVMILCSVAAIVITLARFDSPLGFVAALLGSMGISTCLYLAMVHRAKARIRQRLLDHGLQHDVQCSLRLDSGRLELSTPLGVYAWDTATLKAYRTRKGLLVCPEPFLYAFIPKRSDFRDGDYNAFCARLFGR</sequence>
<name>A0A5C6CHS0_9BACT</name>
<dbReference type="Proteomes" id="UP000316304">
    <property type="component" value="Unassembled WGS sequence"/>
</dbReference>
<keyword evidence="1" id="KW-0472">Membrane</keyword>
<comment type="caution">
    <text evidence="2">The sequence shown here is derived from an EMBL/GenBank/DDBJ whole genome shotgun (WGS) entry which is preliminary data.</text>
</comment>
<evidence type="ECO:0000313" key="2">
    <source>
        <dbReference type="EMBL" id="TWU23928.1"/>
    </source>
</evidence>
<organism evidence="2 3">
    <name type="scientific">Novipirellula galeiformis</name>
    <dbReference type="NCBI Taxonomy" id="2528004"/>
    <lineage>
        <taxon>Bacteria</taxon>
        <taxon>Pseudomonadati</taxon>
        <taxon>Planctomycetota</taxon>
        <taxon>Planctomycetia</taxon>
        <taxon>Pirellulales</taxon>
        <taxon>Pirellulaceae</taxon>
        <taxon>Novipirellula</taxon>
    </lineage>
</organism>
<evidence type="ECO:0000256" key="1">
    <source>
        <dbReference type="SAM" id="Phobius"/>
    </source>
</evidence>
<dbReference type="AlphaFoldDB" id="A0A5C6CHS0"/>
<reference evidence="2 3" key="1">
    <citation type="submission" date="2019-02" db="EMBL/GenBank/DDBJ databases">
        <title>Deep-cultivation of Planctomycetes and their phenomic and genomic characterization uncovers novel biology.</title>
        <authorList>
            <person name="Wiegand S."/>
            <person name="Jogler M."/>
            <person name="Boedeker C."/>
            <person name="Pinto D."/>
            <person name="Vollmers J."/>
            <person name="Rivas-Marin E."/>
            <person name="Kohn T."/>
            <person name="Peeters S.H."/>
            <person name="Heuer A."/>
            <person name="Rast P."/>
            <person name="Oberbeckmann S."/>
            <person name="Bunk B."/>
            <person name="Jeske O."/>
            <person name="Meyerdierks A."/>
            <person name="Storesund J.E."/>
            <person name="Kallscheuer N."/>
            <person name="Luecker S."/>
            <person name="Lage O.M."/>
            <person name="Pohl T."/>
            <person name="Merkel B.J."/>
            <person name="Hornburger P."/>
            <person name="Mueller R.-W."/>
            <person name="Bruemmer F."/>
            <person name="Labrenz M."/>
            <person name="Spormann A.M."/>
            <person name="Op Den Camp H."/>
            <person name="Overmann J."/>
            <person name="Amann R."/>
            <person name="Jetten M.S.M."/>
            <person name="Mascher T."/>
            <person name="Medema M.H."/>
            <person name="Devos D.P."/>
            <person name="Kaster A.-K."/>
            <person name="Ovreas L."/>
            <person name="Rohde M."/>
            <person name="Galperin M.Y."/>
            <person name="Jogler C."/>
        </authorList>
    </citation>
    <scope>NUCLEOTIDE SEQUENCE [LARGE SCALE GENOMIC DNA]</scope>
    <source>
        <strain evidence="2 3">Pla52o</strain>
    </source>
</reference>
<keyword evidence="1" id="KW-0812">Transmembrane</keyword>
<dbReference type="OrthoDB" id="273687at2"/>
<gene>
    <name evidence="2" type="ORF">Pla52o_18510</name>
</gene>
<proteinExistence type="predicted"/>
<keyword evidence="1" id="KW-1133">Transmembrane helix</keyword>
<dbReference type="RefSeq" id="WP_146594209.1">
    <property type="nucleotide sequence ID" value="NZ_SJPT01000003.1"/>
</dbReference>